<evidence type="ECO:0000256" key="2">
    <source>
        <dbReference type="ARBA" id="ARBA00022676"/>
    </source>
</evidence>
<dbReference type="InterPro" id="IPR012317">
    <property type="entry name" value="Poly(ADP-ribose)pol_cat_dom"/>
</dbReference>
<evidence type="ECO:0000259" key="8">
    <source>
        <dbReference type="PROSITE" id="PS51059"/>
    </source>
</evidence>
<dbReference type="InterPro" id="IPR052056">
    <property type="entry name" value="Mono-ARTD/PARP"/>
</dbReference>
<dbReference type="PROSITE" id="PS51154">
    <property type="entry name" value="MACRO"/>
    <property type="match status" value="2"/>
</dbReference>
<evidence type="ECO:0000256" key="3">
    <source>
        <dbReference type="ARBA" id="ARBA00022679"/>
    </source>
</evidence>
<accession>A0ABU7EDX2</accession>
<evidence type="ECO:0000256" key="5">
    <source>
        <dbReference type="ARBA" id="ARBA00023242"/>
    </source>
</evidence>
<evidence type="ECO:0000256" key="4">
    <source>
        <dbReference type="ARBA" id="ARBA00023027"/>
    </source>
</evidence>
<dbReference type="PANTHER" id="PTHR14453">
    <property type="entry name" value="PARP/ZINC FINGER CCCH TYPE DOMAIN CONTAINING PROTEIN"/>
    <property type="match status" value="1"/>
</dbReference>
<evidence type="ECO:0000256" key="6">
    <source>
        <dbReference type="ARBA" id="ARBA00024347"/>
    </source>
</evidence>
<evidence type="ECO:0000256" key="1">
    <source>
        <dbReference type="ARBA" id="ARBA00004123"/>
    </source>
</evidence>
<feature type="domain" description="Macro" evidence="9">
    <location>
        <begin position="271"/>
        <end position="443"/>
    </location>
</feature>
<dbReference type="InterPro" id="IPR043472">
    <property type="entry name" value="Macro_dom-like"/>
</dbReference>
<dbReference type="PANTHER" id="PTHR14453:SF107">
    <property type="entry name" value="POLY [ADP-RIBOSE] POLYMERASE"/>
    <property type="match status" value="1"/>
</dbReference>
<feature type="domain" description="Macro" evidence="9">
    <location>
        <begin position="63"/>
        <end position="251"/>
    </location>
</feature>
<comment type="similarity">
    <text evidence="6">Belongs to the ARTD/PARP family.</text>
</comment>
<keyword evidence="11" id="KW-1185">Reference proteome</keyword>
<feature type="domain" description="PARP catalytic" evidence="8">
    <location>
        <begin position="464"/>
        <end position="657"/>
    </location>
</feature>
<name>A0ABU7EDX2_9TELE</name>
<dbReference type="CDD" id="cd01439">
    <property type="entry name" value="TCCD_inducible_PARP_like"/>
    <property type="match status" value="1"/>
</dbReference>
<dbReference type="EMBL" id="JAHUTJ010050300">
    <property type="protein sequence ID" value="MED6283989.1"/>
    <property type="molecule type" value="Genomic_DNA"/>
</dbReference>
<feature type="non-terminal residue" evidence="10">
    <location>
        <position position="1"/>
    </location>
</feature>
<protein>
    <recommendedName>
        <fullName evidence="7">Poly [ADP-ribose] polymerase</fullName>
        <shortName evidence="7">PARP</shortName>
        <ecNumber evidence="7">2.4.2.-</ecNumber>
    </recommendedName>
</protein>
<gene>
    <name evidence="10" type="ORF">CHARACLAT_014744</name>
</gene>
<keyword evidence="4 7" id="KW-0520">NAD</keyword>
<organism evidence="10 11">
    <name type="scientific">Characodon lateralis</name>
    <dbReference type="NCBI Taxonomy" id="208331"/>
    <lineage>
        <taxon>Eukaryota</taxon>
        <taxon>Metazoa</taxon>
        <taxon>Chordata</taxon>
        <taxon>Craniata</taxon>
        <taxon>Vertebrata</taxon>
        <taxon>Euteleostomi</taxon>
        <taxon>Actinopterygii</taxon>
        <taxon>Neopterygii</taxon>
        <taxon>Teleostei</taxon>
        <taxon>Neoteleostei</taxon>
        <taxon>Acanthomorphata</taxon>
        <taxon>Ovalentaria</taxon>
        <taxon>Atherinomorphae</taxon>
        <taxon>Cyprinodontiformes</taxon>
        <taxon>Goodeidae</taxon>
        <taxon>Characodon</taxon>
    </lineage>
</organism>
<dbReference type="Pfam" id="PF01661">
    <property type="entry name" value="Macro"/>
    <property type="match status" value="1"/>
</dbReference>
<keyword evidence="5" id="KW-0539">Nucleus</keyword>
<dbReference type="SMART" id="SM00506">
    <property type="entry name" value="A1pp"/>
    <property type="match status" value="1"/>
</dbReference>
<dbReference type="EC" id="2.4.2.-" evidence="7"/>
<dbReference type="Gene3D" id="3.40.220.10">
    <property type="entry name" value="Leucine Aminopeptidase, subunit E, domain 1"/>
    <property type="match status" value="2"/>
</dbReference>
<proteinExistence type="inferred from homology"/>
<dbReference type="PROSITE" id="PS51059">
    <property type="entry name" value="PARP_CATALYTIC"/>
    <property type="match status" value="1"/>
</dbReference>
<dbReference type="SUPFAM" id="SSF52949">
    <property type="entry name" value="Macro domain-like"/>
    <property type="match status" value="2"/>
</dbReference>
<evidence type="ECO:0000313" key="11">
    <source>
        <dbReference type="Proteomes" id="UP001352852"/>
    </source>
</evidence>
<sequence length="657" mass="72250">IYGERRRVRPSHRGRRNVYCIAFKEREASAQQRALQRSEHVLKLAVILWCSTSSSEMDVLNQGAASGATIKAGVQVEIVQGTIENQQVDALVSPMVGHDPLSTRIGKTLSNMTGGQLEAKFHKEAGGATLPSESVVVEGLPGLKCKAVFFLNLLCWDYDQHGSAAQTLRQGIKKILAICNIRAYSSLALPVLGTGALMRFPHNITSTILLEEVGVYGQNRARRSPFLVRIIVHPKDKESNQAFRSAQGVLHQRGFISSVNPGFFYQCVSVTNDEITTMMGGVKLQIVCGDIINAGTDVIVNTTNFKNLCAGVSKAILTAAGPAVHAELTQVGIPADFICTTAAGQLGCKEIIHASFKRKDERIRNTCKKILQFCESKRFESVAFPAINTGQAGMNSGEACKAMLDGMASAIREMNPNSLSLIRIVILKQRVFQAFRSELESRCQQDGQSCLSLKGCAAPLALELPPHWEPMKGEAFKKVELQPNSPEYQEVAKGFHKTTQYNIQKIERVQNVYLWHAFSICRYRILSKNGEAELGEKLLYHGTSAASCNSIERDRFDRSYAGKHAAIYGKGVYFAVNASYSADKFSPADKSGLKRLYVARVLTGRYTVGHPTMKTPPPRGAEAADCFDSLVDNQQQPAIFVIFHDDQAYPEYLITFS</sequence>
<comment type="caution">
    <text evidence="10">The sequence shown here is derived from an EMBL/GenBank/DDBJ whole genome shotgun (WGS) entry which is preliminary data.</text>
</comment>
<dbReference type="InterPro" id="IPR002589">
    <property type="entry name" value="Macro_dom"/>
</dbReference>
<dbReference type="Proteomes" id="UP001352852">
    <property type="component" value="Unassembled WGS sequence"/>
</dbReference>
<evidence type="ECO:0000259" key="9">
    <source>
        <dbReference type="PROSITE" id="PS51154"/>
    </source>
</evidence>
<dbReference type="SUPFAM" id="SSF56399">
    <property type="entry name" value="ADP-ribosylation"/>
    <property type="match status" value="1"/>
</dbReference>
<reference evidence="10 11" key="1">
    <citation type="submission" date="2021-06" db="EMBL/GenBank/DDBJ databases">
        <authorList>
            <person name="Palmer J.M."/>
        </authorList>
    </citation>
    <scope>NUCLEOTIDE SEQUENCE [LARGE SCALE GENOMIC DNA]</scope>
    <source>
        <strain evidence="10 11">CL_MEX2019</strain>
        <tissue evidence="10">Muscle</tissue>
    </source>
</reference>
<dbReference type="Gene3D" id="3.90.228.10">
    <property type="match status" value="1"/>
</dbReference>
<evidence type="ECO:0000313" key="10">
    <source>
        <dbReference type="EMBL" id="MED6283989.1"/>
    </source>
</evidence>
<evidence type="ECO:0000256" key="7">
    <source>
        <dbReference type="RuleBase" id="RU362114"/>
    </source>
</evidence>
<keyword evidence="3 7" id="KW-0808">Transferase</keyword>
<dbReference type="Pfam" id="PF00644">
    <property type="entry name" value="PARP"/>
    <property type="match status" value="1"/>
</dbReference>
<keyword evidence="2 7" id="KW-0328">Glycosyltransferase</keyword>
<comment type="subcellular location">
    <subcellularLocation>
        <location evidence="1">Nucleus</location>
    </subcellularLocation>
</comment>